<name>A0A449IFN3_PSEFR</name>
<evidence type="ECO:0000256" key="2">
    <source>
        <dbReference type="ARBA" id="ARBA00022679"/>
    </source>
</evidence>
<proteinExistence type="predicted"/>
<evidence type="ECO:0000256" key="3">
    <source>
        <dbReference type="ARBA" id="ARBA00023315"/>
    </source>
</evidence>
<dbReference type="InterPro" id="IPR017650">
    <property type="entry name" value="Arginine_N-succinylTrfase"/>
</dbReference>
<organism evidence="5 6">
    <name type="scientific">Pseudomonas fragi</name>
    <dbReference type="NCBI Taxonomy" id="296"/>
    <lineage>
        <taxon>Bacteria</taxon>
        <taxon>Pseudomonadati</taxon>
        <taxon>Pseudomonadota</taxon>
        <taxon>Gammaproteobacteria</taxon>
        <taxon>Pseudomonadales</taxon>
        <taxon>Pseudomonadaceae</taxon>
        <taxon>Pseudomonas</taxon>
    </lineage>
</organism>
<dbReference type="NCBIfam" id="TIGR03243">
    <property type="entry name" value="arg_catab_AOST"/>
    <property type="match status" value="1"/>
</dbReference>
<sequence>MIIRPVRHDDLPSLLALAKSAGSGLTTLPADEKRLAHRVSWAEKTFAGEVERADADYLFVMVDDDEQVVGITGLAGAVGLREPWYNYRVGTTLSASPKLGIYRPIPTLFLVNDLCGLSEVCSLFLRVDQRVGSHGKLLSRSRFLFLAEFSHLFSERIIAEMRGVSDEDGKSPFWEGLGRHFFKMPFSDADYLTGVGNKAFIAELMPRFPIYVPMLAQGAQAVIGQVHAATRPALRLLQSEGFAHRSYVDIFDGGAVVECETRQIRAVRDSQTLVLAIGTPAEPSVEYLIYNRQLADCRITSASAHIAAGSVVVSELTARRLRLRAGDPVRAVALSPARIATEENN</sequence>
<dbReference type="GO" id="GO:0006527">
    <property type="term" value="P:L-arginine catabolic process"/>
    <property type="evidence" value="ECO:0007669"/>
    <property type="project" value="UniProtKB-UniRule"/>
</dbReference>
<dbReference type="EMBL" id="CAACYJ010000012">
    <property type="protein sequence ID" value="VFB18312.1"/>
    <property type="molecule type" value="Genomic_DNA"/>
</dbReference>
<dbReference type="Gene3D" id="3.40.630.30">
    <property type="match status" value="1"/>
</dbReference>
<dbReference type="InterPro" id="IPR007041">
    <property type="entry name" value="Arg_succinylTrfase_AstA/AruG"/>
</dbReference>
<reference evidence="5 6" key="1">
    <citation type="submission" date="2019-02" db="EMBL/GenBank/DDBJ databases">
        <authorList>
            <consortium name="Pathogen Informatics"/>
        </authorList>
    </citation>
    <scope>NUCLEOTIDE SEQUENCE [LARGE SCALE GENOMIC DNA]</scope>
    <source>
        <strain evidence="5 6">3012STDY7103891</strain>
    </source>
</reference>
<dbReference type="PANTHER" id="PTHR30420">
    <property type="entry name" value="N-SUCCINYLARGININE DIHYDROLASE"/>
    <property type="match status" value="1"/>
</dbReference>
<keyword evidence="1" id="KW-0056">Arginine metabolism</keyword>
<dbReference type="Gene3D" id="2.40.40.20">
    <property type="match status" value="1"/>
</dbReference>
<evidence type="ECO:0000256" key="4">
    <source>
        <dbReference type="NCBIfam" id="TIGR03244"/>
    </source>
</evidence>
<dbReference type="InterPro" id="IPR016181">
    <property type="entry name" value="Acyl_CoA_acyltransferase"/>
</dbReference>
<evidence type="ECO:0000313" key="6">
    <source>
        <dbReference type="Proteomes" id="UP000330809"/>
    </source>
</evidence>
<dbReference type="SUPFAM" id="SSF55729">
    <property type="entry name" value="Acyl-CoA N-acyltransferases (Nat)"/>
    <property type="match status" value="1"/>
</dbReference>
<evidence type="ECO:0000313" key="5">
    <source>
        <dbReference type="EMBL" id="VFB18312.1"/>
    </source>
</evidence>
<accession>A0A449IFN3</accession>
<dbReference type="Proteomes" id="UP000330809">
    <property type="component" value="Unassembled WGS sequence"/>
</dbReference>
<gene>
    <name evidence="5" type="primary">aruG</name>
    <name evidence="5" type="ORF">NCTC10754_00855</name>
</gene>
<dbReference type="AlphaFoldDB" id="A0A449IFN3"/>
<keyword evidence="2 5" id="KW-0808">Transferase</keyword>
<evidence type="ECO:0000256" key="1">
    <source>
        <dbReference type="ARBA" id="ARBA00022503"/>
    </source>
</evidence>
<dbReference type="GO" id="GO:0008791">
    <property type="term" value="F:arginine N-succinyltransferase activity"/>
    <property type="evidence" value="ECO:0007669"/>
    <property type="project" value="UniProtKB-UniRule"/>
</dbReference>
<dbReference type="RefSeq" id="WP_133143944.1">
    <property type="nucleotide sequence ID" value="NZ_CAACYJ010000012.1"/>
</dbReference>
<keyword evidence="3 5" id="KW-0012">Acyltransferase</keyword>
<protein>
    <recommendedName>
        <fullName evidence="4">Arginine N-succinyltransferase</fullName>
        <ecNumber evidence="4">2.3.1.109</ecNumber>
    </recommendedName>
</protein>
<dbReference type="NCBIfam" id="TIGR03244">
    <property type="entry name" value="arg_catab_AstA"/>
    <property type="match status" value="1"/>
</dbReference>
<dbReference type="EC" id="2.3.1.109" evidence="4"/>
<dbReference type="PANTHER" id="PTHR30420:SF1">
    <property type="entry name" value="ARGININE N-SUCCINYLTRANSFERASE"/>
    <property type="match status" value="1"/>
</dbReference>
<dbReference type="Pfam" id="PF04958">
    <property type="entry name" value="AstA"/>
    <property type="match status" value="1"/>
</dbReference>